<reference evidence="2" key="1">
    <citation type="journal article" date="2020" name="Mol. Plant Microbe Interact.">
        <title>Genome Sequence of the Biocontrol Agent Coniothyrium minitans strain Conio (IMI 134523).</title>
        <authorList>
            <person name="Patel D."/>
            <person name="Shittu T.A."/>
            <person name="Baroncelli R."/>
            <person name="Muthumeenakshi S."/>
            <person name="Osborne T.H."/>
            <person name="Janganan T.K."/>
            <person name="Sreenivasaprasad S."/>
        </authorList>
    </citation>
    <scope>NUCLEOTIDE SEQUENCE</scope>
    <source>
        <strain evidence="2">Conio</strain>
    </source>
</reference>
<dbReference type="OrthoDB" id="3440338at2759"/>
<keyword evidence="3" id="KW-1185">Reference proteome</keyword>
<accession>A0A9P6KLV1</accession>
<evidence type="ECO:0000313" key="2">
    <source>
        <dbReference type="EMBL" id="KAF9730869.1"/>
    </source>
</evidence>
<gene>
    <name evidence="2" type="ORF">PMIN01_10827</name>
</gene>
<dbReference type="EMBL" id="WJXW01000013">
    <property type="protein sequence ID" value="KAF9730869.1"/>
    <property type="molecule type" value="Genomic_DNA"/>
</dbReference>
<proteinExistence type="predicted"/>
<feature type="compositionally biased region" description="Low complexity" evidence="1">
    <location>
        <begin position="13"/>
        <end position="25"/>
    </location>
</feature>
<feature type="region of interest" description="Disordered" evidence="1">
    <location>
        <begin position="373"/>
        <end position="392"/>
    </location>
</feature>
<evidence type="ECO:0000256" key="1">
    <source>
        <dbReference type="SAM" id="MobiDB-lite"/>
    </source>
</evidence>
<sequence length="407" mass="44714">MVTTRARKYGTDSPSQSPSPSQAQAQAQTLSSRRSRWAHLLHARHFQPVIADVLSHELPKYTRSTVLPASLAAVVRECVLILASAPSVLLAAVDGTLPRRMVTDATLQHEYAVVRERALVQPSIYVHLLVDEHGVAPTATQYGAIRETVLQYVGAGSEHHELAWSIDNGSPPPPPATATAASGYRKYLWTAHRSPQHVATLLRFCAGVEQRLARIAPADGALPLRYAPGECGYSVNAHVRLGQHRARQSSNYVMNLVEDICAYLHQVGRFAALYTMQPFIVSLLFRPQQAAIAEIFISGLMQVWVDGGGGLNAYPAGRSVASAWRVDGERWAEHEAWVWENTGVERNLRVQRERLEGDVIGLEGVAEEVWREALGSGDEDGDDSRDGDYVPEKLVPSLEGLELEEEI</sequence>
<comment type="caution">
    <text evidence="2">The sequence shown here is derived from an EMBL/GenBank/DDBJ whole genome shotgun (WGS) entry which is preliminary data.</text>
</comment>
<name>A0A9P6KLV1_9PLEO</name>
<dbReference type="Proteomes" id="UP000756921">
    <property type="component" value="Unassembled WGS sequence"/>
</dbReference>
<evidence type="ECO:0000313" key="3">
    <source>
        <dbReference type="Proteomes" id="UP000756921"/>
    </source>
</evidence>
<dbReference type="AlphaFoldDB" id="A0A9P6KLV1"/>
<organism evidence="2 3">
    <name type="scientific">Paraphaeosphaeria minitans</name>
    <dbReference type="NCBI Taxonomy" id="565426"/>
    <lineage>
        <taxon>Eukaryota</taxon>
        <taxon>Fungi</taxon>
        <taxon>Dikarya</taxon>
        <taxon>Ascomycota</taxon>
        <taxon>Pezizomycotina</taxon>
        <taxon>Dothideomycetes</taxon>
        <taxon>Pleosporomycetidae</taxon>
        <taxon>Pleosporales</taxon>
        <taxon>Massarineae</taxon>
        <taxon>Didymosphaeriaceae</taxon>
        <taxon>Paraphaeosphaeria</taxon>
    </lineage>
</organism>
<feature type="region of interest" description="Disordered" evidence="1">
    <location>
        <begin position="1"/>
        <end position="25"/>
    </location>
</feature>
<protein>
    <submittedName>
        <fullName evidence="2">Uncharacterized protein</fullName>
    </submittedName>
</protein>